<sequence length="861" mass="98103">MPSQRRPFYQRISIDPLWPHYACVGSLLLAVVAAVLRYILFARHDPLHCHSLMTQGQWLDSKFQNWQPEGCMLYSYQPKDAQKCFAKRRIVFSGDSVTRQLFFAFMHVVDPLLPSGPPDEEQKHSHYQYMGSKNIEFSFIWDPFLNDSKTDALLQPSKPASTPALAVLGSGLWYLRHEKTSGGLPAWDTKIESVFKRIDEGRGQIADEIVYLPVEQLVTAKLSPDRSASMRSPDIDAMNADLKHRIFPPSLSLDHYGLPAFSRSPAALPVALPSAFNLMLDPSQTEDGLHFGRNILVAQSNILLNLRCNEQLPKVFPLDKTCCRSYPSLPLGQIILLVLLTTSGPLAWYARRHTKLPDSVVWLVPSEEHAVHLSVFGIAIGLMFITDRTHLFLKEQKQFDPWTFGLLCLFALSLGLGFIKHSDQDLGFLNRQQTDEWKGWMQLAILLYHFFGASKISGIYNPIRVLVASYLFMTGYGHTSFYLKKADFGLLRIAQVLTRINLLTVALAYTMNTDYISYYFSPLVSLWFLVVYATMFVGSQHNERTPFLLLKIFVSAGLVTWFMSEPWLMETLFRFLSTFCNIQWSAKEWAFRVNLDLWIVYSGMLTAVAFAKIREQRLTDHPHWLIVKRTSLAISGVVIIWFFAFELTRESKFTYNAWHPYISVLPILAFVFLRNGTVILRSATSRVFAFIGTCSLETFIMQYHFWLAADTKGILLILPGTRLRPLNFVVSSAIFIYLSHRVAESTGHLTSWICKVPEKAALPAPVTTQARPAPREPSPQPAEQELEPKESESEPMLSDSPSVDVHPGGWADRLTNNQETRPGFKIFDGPMDWRQQGFGLKSRLLLGFFLMWVLNITWRMA</sequence>
<feature type="region of interest" description="Disordered" evidence="8">
    <location>
        <begin position="765"/>
        <end position="816"/>
    </location>
</feature>
<evidence type="ECO:0000256" key="8">
    <source>
        <dbReference type="SAM" id="MobiDB-lite"/>
    </source>
</evidence>
<name>A0A164XM67_9AGAM</name>
<comment type="subcellular location">
    <subcellularLocation>
        <location evidence="1">Membrane</location>
        <topology evidence="1">Multi-pass membrane protein</topology>
    </subcellularLocation>
</comment>
<dbReference type="AlphaFoldDB" id="A0A164XM67"/>
<keyword evidence="7" id="KW-0325">Glycoprotein</keyword>
<accession>A0A164XM67</accession>
<keyword evidence="4 9" id="KW-0812">Transmembrane</keyword>
<reference evidence="11 12" key="1">
    <citation type="journal article" date="2016" name="Mol. Biol. Evol.">
        <title>Comparative Genomics of Early-Diverging Mushroom-Forming Fungi Provides Insights into the Origins of Lignocellulose Decay Capabilities.</title>
        <authorList>
            <person name="Nagy L.G."/>
            <person name="Riley R."/>
            <person name="Tritt A."/>
            <person name="Adam C."/>
            <person name="Daum C."/>
            <person name="Floudas D."/>
            <person name="Sun H."/>
            <person name="Yadav J.S."/>
            <person name="Pangilinan J."/>
            <person name="Larsson K.H."/>
            <person name="Matsuura K."/>
            <person name="Barry K."/>
            <person name="Labutti K."/>
            <person name="Kuo R."/>
            <person name="Ohm R.A."/>
            <person name="Bhattacharya S.S."/>
            <person name="Shirouzu T."/>
            <person name="Yoshinaga Y."/>
            <person name="Martin F.M."/>
            <person name="Grigoriev I.V."/>
            <person name="Hibbett D.S."/>
        </authorList>
    </citation>
    <scope>NUCLEOTIDE SEQUENCE [LARGE SCALE GENOMIC DNA]</scope>
    <source>
        <strain evidence="11 12">HHB9708</strain>
    </source>
</reference>
<feature type="transmembrane region" description="Helical" evidence="9">
    <location>
        <begin position="401"/>
        <end position="419"/>
    </location>
</feature>
<evidence type="ECO:0000313" key="12">
    <source>
        <dbReference type="Proteomes" id="UP000076722"/>
    </source>
</evidence>
<dbReference type="Pfam" id="PF07779">
    <property type="entry name" value="Cas1_AcylT"/>
    <property type="match status" value="1"/>
</dbReference>
<dbReference type="GO" id="GO:0016020">
    <property type="term" value="C:membrane"/>
    <property type="evidence" value="ECO:0007669"/>
    <property type="project" value="UniProtKB-SubCell"/>
</dbReference>
<feature type="transmembrane region" description="Helical" evidence="9">
    <location>
        <begin position="589"/>
        <end position="613"/>
    </location>
</feature>
<evidence type="ECO:0000256" key="4">
    <source>
        <dbReference type="ARBA" id="ARBA00022692"/>
    </source>
</evidence>
<feature type="transmembrane region" description="Helical" evidence="9">
    <location>
        <begin position="687"/>
        <end position="706"/>
    </location>
</feature>
<evidence type="ECO:0000313" key="11">
    <source>
        <dbReference type="EMBL" id="KZS96114.1"/>
    </source>
</evidence>
<evidence type="ECO:0000256" key="5">
    <source>
        <dbReference type="ARBA" id="ARBA00022989"/>
    </source>
</evidence>
<feature type="transmembrane region" description="Helical" evidence="9">
    <location>
        <begin position="548"/>
        <end position="569"/>
    </location>
</feature>
<protein>
    <submittedName>
        <fullName evidence="11">Cas1p-domain-containing protein</fullName>
    </submittedName>
</protein>
<feature type="transmembrane region" description="Helical" evidence="9">
    <location>
        <begin position="625"/>
        <end position="645"/>
    </location>
</feature>
<dbReference type="GO" id="GO:0005975">
    <property type="term" value="P:carbohydrate metabolic process"/>
    <property type="evidence" value="ECO:0007669"/>
    <property type="project" value="UniProtKB-ARBA"/>
</dbReference>
<dbReference type="EMBL" id="KV419400">
    <property type="protein sequence ID" value="KZS96114.1"/>
    <property type="molecule type" value="Genomic_DNA"/>
</dbReference>
<keyword evidence="5 9" id="KW-1133">Transmembrane helix</keyword>
<evidence type="ECO:0000256" key="3">
    <source>
        <dbReference type="ARBA" id="ARBA00022679"/>
    </source>
</evidence>
<dbReference type="Proteomes" id="UP000076722">
    <property type="component" value="Unassembled WGS sequence"/>
</dbReference>
<evidence type="ECO:0000256" key="9">
    <source>
        <dbReference type="SAM" id="Phobius"/>
    </source>
</evidence>
<organism evidence="11 12">
    <name type="scientific">Sistotremastrum niveocremeum HHB9708</name>
    <dbReference type="NCBI Taxonomy" id="1314777"/>
    <lineage>
        <taxon>Eukaryota</taxon>
        <taxon>Fungi</taxon>
        <taxon>Dikarya</taxon>
        <taxon>Basidiomycota</taxon>
        <taxon>Agaricomycotina</taxon>
        <taxon>Agaricomycetes</taxon>
        <taxon>Sistotremastrales</taxon>
        <taxon>Sistotremastraceae</taxon>
        <taxon>Sertulicium</taxon>
        <taxon>Sertulicium niveocremeum</taxon>
    </lineage>
</organism>
<dbReference type="PANTHER" id="PTHR13533:SF1">
    <property type="entry name" value="N-ACETYLNEURAMINATE 9-O-ACETYLTRANSFERASE"/>
    <property type="match status" value="1"/>
</dbReference>
<dbReference type="GO" id="GO:0016740">
    <property type="term" value="F:transferase activity"/>
    <property type="evidence" value="ECO:0007669"/>
    <property type="project" value="UniProtKB-KW"/>
</dbReference>
<evidence type="ECO:0000256" key="6">
    <source>
        <dbReference type="ARBA" id="ARBA00023136"/>
    </source>
</evidence>
<feature type="transmembrane region" description="Helical" evidence="9">
    <location>
        <begin position="331"/>
        <end position="350"/>
    </location>
</feature>
<feature type="transmembrane region" description="Helical" evidence="9">
    <location>
        <begin position="440"/>
        <end position="460"/>
    </location>
</feature>
<proteinExistence type="inferred from homology"/>
<feature type="transmembrane region" description="Helical" evidence="9">
    <location>
        <begin position="21"/>
        <end position="40"/>
    </location>
</feature>
<feature type="transmembrane region" description="Helical" evidence="9">
    <location>
        <begin position="370"/>
        <end position="386"/>
    </location>
</feature>
<dbReference type="PANTHER" id="PTHR13533">
    <property type="entry name" value="N-ACETYLNEURAMINATE 9-O-ACETYLTRANSFERASE"/>
    <property type="match status" value="1"/>
</dbReference>
<evidence type="ECO:0000256" key="7">
    <source>
        <dbReference type="ARBA" id="ARBA00023180"/>
    </source>
</evidence>
<feature type="domain" description="Cas1p 10 TM acyl transferase" evidence="10">
    <location>
        <begin position="317"/>
        <end position="759"/>
    </location>
</feature>
<keyword evidence="6 9" id="KW-0472">Membrane</keyword>
<feature type="transmembrane region" description="Helical" evidence="9">
    <location>
        <begin position="490"/>
        <end position="510"/>
    </location>
</feature>
<gene>
    <name evidence="11" type="ORF">SISNIDRAFT_408312</name>
</gene>
<evidence type="ECO:0000259" key="10">
    <source>
        <dbReference type="Pfam" id="PF07779"/>
    </source>
</evidence>
<evidence type="ECO:0000256" key="1">
    <source>
        <dbReference type="ARBA" id="ARBA00004141"/>
    </source>
</evidence>
<keyword evidence="3" id="KW-0808">Transferase</keyword>
<feature type="transmembrane region" description="Helical" evidence="9">
    <location>
        <begin position="657"/>
        <end position="675"/>
    </location>
</feature>
<evidence type="ECO:0000256" key="2">
    <source>
        <dbReference type="ARBA" id="ARBA00010666"/>
    </source>
</evidence>
<feature type="transmembrane region" description="Helical" evidence="9">
    <location>
        <begin position="516"/>
        <end position="536"/>
    </location>
</feature>
<keyword evidence="12" id="KW-1185">Reference proteome</keyword>
<comment type="similarity">
    <text evidence="2">Belongs to the PC-esterase family. CASD1 subfamily.</text>
</comment>
<dbReference type="GO" id="GO:0005794">
    <property type="term" value="C:Golgi apparatus"/>
    <property type="evidence" value="ECO:0007669"/>
    <property type="project" value="UniProtKB-ARBA"/>
</dbReference>
<dbReference type="InterPro" id="IPR012419">
    <property type="entry name" value="Cas1_AcylTrans_dom"/>
</dbReference>
<dbReference type="OrthoDB" id="1932925at2759"/>